<dbReference type="InterPro" id="IPR050272">
    <property type="entry name" value="Isochorismatase-like_hydrls"/>
</dbReference>
<dbReference type="Pfam" id="PF00857">
    <property type="entry name" value="Isochorismatase"/>
    <property type="match status" value="1"/>
</dbReference>
<protein>
    <submittedName>
        <fullName evidence="4">Nicotinamidase-related amidase</fullName>
    </submittedName>
</protein>
<comment type="caution">
    <text evidence="4">The sequence shown here is derived from an EMBL/GenBank/DDBJ whole genome shotgun (WGS) entry which is preliminary data.</text>
</comment>
<keyword evidence="5" id="KW-1185">Reference proteome</keyword>
<proteinExistence type="predicted"/>
<keyword evidence="1" id="KW-0378">Hydrolase</keyword>
<evidence type="ECO:0000256" key="2">
    <source>
        <dbReference type="SAM" id="MobiDB-lite"/>
    </source>
</evidence>
<gene>
    <name evidence="4" type="ORF">QO010_000639</name>
</gene>
<feature type="domain" description="Isochorismatase-like" evidence="3">
    <location>
        <begin position="9"/>
        <end position="180"/>
    </location>
</feature>
<evidence type="ECO:0000313" key="4">
    <source>
        <dbReference type="EMBL" id="MDQ0462891.1"/>
    </source>
</evidence>
<sequence length="194" mass="20462">MRPLNRDATLLVVDMQMGFDDPAWGVRNNPAAEARVAALLAAWRAAGAPVIHVHHDSPSPAGRLRPGTPGNAPKPQARPLAGERLYRKRVNSAFIGTTLEADLRAAGAPALVIVGLTTNHCISTTARMAANLGFETIVVADATATFARANLDGRIRPADEVHNAALSDLKDEFAQVVDTRAVLTALGVHEAAND</sequence>
<name>A0ABU0ILJ7_9CAUL</name>
<reference evidence="4 5" key="1">
    <citation type="submission" date="2023-07" db="EMBL/GenBank/DDBJ databases">
        <title>Genomic Encyclopedia of Type Strains, Phase IV (KMG-IV): sequencing the most valuable type-strain genomes for metagenomic binning, comparative biology and taxonomic classification.</title>
        <authorList>
            <person name="Goeker M."/>
        </authorList>
    </citation>
    <scope>NUCLEOTIDE SEQUENCE [LARGE SCALE GENOMIC DNA]</scope>
    <source>
        <strain evidence="4 5">DSM 18695</strain>
    </source>
</reference>
<dbReference type="PANTHER" id="PTHR43540">
    <property type="entry name" value="PEROXYUREIDOACRYLATE/UREIDOACRYLATE AMIDOHYDROLASE-RELATED"/>
    <property type="match status" value="1"/>
</dbReference>
<dbReference type="InterPro" id="IPR036380">
    <property type="entry name" value="Isochorismatase-like_sf"/>
</dbReference>
<accession>A0ABU0ILJ7</accession>
<evidence type="ECO:0000259" key="3">
    <source>
        <dbReference type="Pfam" id="PF00857"/>
    </source>
</evidence>
<dbReference type="SUPFAM" id="SSF52499">
    <property type="entry name" value="Isochorismatase-like hydrolases"/>
    <property type="match status" value="1"/>
</dbReference>
<dbReference type="PANTHER" id="PTHR43540:SF1">
    <property type="entry name" value="ISOCHORISMATASE HYDROLASE"/>
    <property type="match status" value="1"/>
</dbReference>
<dbReference type="EMBL" id="JAUSVS010000001">
    <property type="protein sequence ID" value="MDQ0462891.1"/>
    <property type="molecule type" value="Genomic_DNA"/>
</dbReference>
<dbReference type="InterPro" id="IPR000868">
    <property type="entry name" value="Isochorismatase-like_dom"/>
</dbReference>
<dbReference type="RefSeq" id="WP_307345868.1">
    <property type="nucleotide sequence ID" value="NZ_JAUSVS010000001.1"/>
</dbReference>
<dbReference type="CDD" id="cd01014">
    <property type="entry name" value="nicotinamidase_related"/>
    <property type="match status" value="1"/>
</dbReference>
<organism evidence="4 5">
    <name type="scientific">Caulobacter ginsengisoli</name>
    <dbReference type="NCBI Taxonomy" id="400775"/>
    <lineage>
        <taxon>Bacteria</taxon>
        <taxon>Pseudomonadati</taxon>
        <taxon>Pseudomonadota</taxon>
        <taxon>Alphaproteobacteria</taxon>
        <taxon>Caulobacterales</taxon>
        <taxon>Caulobacteraceae</taxon>
        <taxon>Caulobacter</taxon>
    </lineage>
</organism>
<feature type="region of interest" description="Disordered" evidence="2">
    <location>
        <begin position="54"/>
        <end position="81"/>
    </location>
</feature>
<evidence type="ECO:0000313" key="5">
    <source>
        <dbReference type="Proteomes" id="UP001228905"/>
    </source>
</evidence>
<evidence type="ECO:0000256" key="1">
    <source>
        <dbReference type="ARBA" id="ARBA00022801"/>
    </source>
</evidence>
<dbReference type="Gene3D" id="3.40.50.850">
    <property type="entry name" value="Isochorismatase-like"/>
    <property type="match status" value="1"/>
</dbReference>
<dbReference type="Proteomes" id="UP001228905">
    <property type="component" value="Unassembled WGS sequence"/>
</dbReference>